<evidence type="ECO:0000313" key="1">
    <source>
        <dbReference type="EMBL" id="AKV04193.1"/>
    </source>
</evidence>
<dbReference type="STRING" id="1391654.AKJ09_10856"/>
<evidence type="ECO:0000313" key="2">
    <source>
        <dbReference type="Proteomes" id="UP000064967"/>
    </source>
</evidence>
<dbReference type="KEGG" id="llu:AKJ09_10856"/>
<organism evidence="1 2">
    <name type="scientific">Labilithrix luteola</name>
    <dbReference type="NCBI Taxonomy" id="1391654"/>
    <lineage>
        <taxon>Bacteria</taxon>
        <taxon>Pseudomonadati</taxon>
        <taxon>Myxococcota</taxon>
        <taxon>Polyangia</taxon>
        <taxon>Polyangiales</taxon>
        <taxon>Labilitrichaceae</taxon>
        <taxon>Labilithrix</taxon>
    </lineage>
</organism>
<dbReference type="Proteomes" id="UP000064967">
    <property type="component" value="Chromosome"/>
</dbReference>
<dbReference type="AlphaFoldDB" id="A0A0K1QEM9"/>
<dbReference type="EMBL" id="CP012333">
    <property type="protein sequence ID" value="AKV04193.1"/>
    <property type="molecule type" value="Genomic_DNA"/>
</dbReference>
<reference evidence="1 2" key="1">
    <citation type="submission" date="2015-08" db="EMBL/GenBank/DDBJ databases">
        <authorList>
            <person name="Babu N.S."/>
            <person name="Beckwith C.J."/>
            <person name="Beseler K.G."/>
            <person name="Brison A."/>
            <person name="Carone J.V."/>
            <person name="Caskin T.P."/>
            <person name="Diamond M."/>
            <person name="Durham M.E."/>
            <person name="Foxe J.M."/>
            <person name="Go M."/>
            <person name="Henderson B.A."/>
            <person name="Jones I.B."/>
            <person name="McGettigan J.A."/>
            <person name="Micheletti S.J."/>
            <person name="Nasrallah M.E."/>
            <person name="Ortiz D."/>
            <person name="Piller C.R."/>
            <person name="Privatt S.R."/>
            <person name="Schneider S.L."/>
            <person name="Sharp S."/>
            <person name="Smith T.C."/>
            <person name="Stanton J.D."/>
            <person name="Ullery H.E."/>
            <person name="Wilson R.J."/>
            <person name="Serrano M.G."/>
            <person name="Buck G."/>
            <person name="Lee V."/>
            <person name="Wang Y."/>
            <person name="Carvalho R."/>
            <person name="Voegtly L."/>
            <person name="Shi R."/>
            <person name="Duckworth R."/>
            <person name="Johnson A."/>
            <person name="Loviza R."/>
            <person name="Walstead R."/>
            <person name="Shah Z."/>
            <person name="Kiflezghi M."/>
            <person name="Wade K."/>
            <person name="Ball S.L."/>
            <person name="Bradley K.W."/>
            <person name="Asai D.J."/>
            <person name="Bowman C.A."/>
            <person name="Russell D.A."/>
            <person name="Pope W.H."/>
            <person name="Jacobs-Sera D."/>
            <person name="Hendrix R.W."/>
            <person name="Hatfull G.F."/>
        </authorList>
    </citation>
    <scope>NUCLEOTIDE SEQUENCE [LARGE SCALE GENOMIC DNA]</scope>
    <source>
        <strain evidence="1 2">DSM 27648</strain>
    </source>
</reference>
<gene>
    <name evidence="1" type="ORF">AKJ09_10856</name>
</gene>
<proteinExistence type="predicted"/>
<keyword evidence="2" id="KW-1185">Reference proteome</keyword>
<protein>
    <submittedName>
        <fullName evidence="1">Uncharacterized protein</fullName>
    </submittedName>
</protein>
<name>A0A0K1QEM9_9BACT</name>
<sequence>MPSSVRAFLTAVRLSKGAFQRVIGRTGTSNVLVRGLAVRRNSPAEPAFFRHFWGNPG</sequence>
<accession>A0A0K1QEM9</accession>